<sequence length="513" mass="57795">MSIRLNGTKFYSAKEQSVNMIAEIALSLLLVWLMWSVVTTYKTRSKMPPGPFPFPFVGNFPQMLCDSPDPFSKLAEKYGDIYTLSFPTGNTVVLNTASLMREARFGKKAGIFVGRSPGSVYPFNEMLGDDYIMTDYSPIYVFRKKVFLSALHAFESTVKHESSTYAVNALLKEIGSKEKKAFSPGKLVHASIVAQIWKMITTKKVSLNDPVVKSIIEFDELLGKQALKGTFYQMIPFASYLPSQFSRDIKRAVQVRGAIFLPEFRAHLETWQPNMIRDLTDSLIGAFKKEILKENSKDVGSLDDIPALMTDMFVAGAGTTSSVIAWFILYMVLHKNVQEKIQNELDMVVGKDRMPVLDDAKNMPYLQAVLCEVLRIANVLSFVGTNAIRDTTISGYHIPKGTLVCPNLKRVHHDEREWPEPDVFKPERFLDSEEKFVGWTKLHGFMPFGAGRRECTGQSLARIMIITFASTLLHCHEIALPDGAEEPNTEILAHAHATVLRPQDFEVVLKKRF</sequence>
<dbReference type="InterPro" id="IPR036396">
    <property type="entry name" value="Cyt_P450_sf"/>
</dbReference>
<keyword evidence="9" id="KW-1185">Reference proteome</keyword>
<dbReference type="GO" id="GO:0016829">
    <property type="term" value="F:lyase activity"/>
    <property type="evidence" value="ECO:0007669"/>
    <property type="project" value="UniProtKB-KW"/>
</dbReference>
<dbReference type="SUPFAM" id="SSF48264">
    <property type="entry name" value="Cytochrome P450"/>
    <property type="match status" value="1"/>
</dbReference>
<dbReference type="GO" id="GO:0042446">
    <property type="term" value="P:hormone biosynthetic process"/>
    <property type="evidence" value="ECO:0007669"/>
    <property type="project" value="TreeGrafter"/>
</dbReference>
<evidence type="ECO:0000256" key="6">
    <source>
        <dbReference type="ARBA" id="ARBA00023033"/>
    </source>
</evidence>
<evidence type="ECO:0000313" key="8">
    <source>
        <dbReference type="EMBL" id="CAB4022978.1"/>
    </source>
</evidence>
<keyword evidence="8" id="KW-0456">Lyase</keyword>
<proteinExistence type="inferred from homology"/>
<evidence type="ECO:0000313" key="9">
    <source>
        <dbReference type="Proteomes" id="UP001152795"/>
    </source>
</evidence>
<dbReference type="PANTHER" id="PTHR24289">
    <property type="entry name" value="STEROID 17-ALPHA-HYDROXYLASE/17,20 LYASE"/>
    <property type="match status" value="1"/>
</dbReference>
<keyword evidence="5 7" id="KW-0408">Iron</keyword>
<dbReference type="InterPro" id="IPR001128">
    <property type="entry name" value="Cyt_P450"/>
</dbReference>
<keyword evidence="2 7" id="KW-0349">Heme</keyword>
<keyword evidence="4" id="KW-0560">Oxidoreductase</keyword>
<gene>
    <name evidence="8" type="ORF">PACLA_8A074622</name>
</gene>
<name>A0A6S7KRD2_PARCT</name>
<evidence type="ECO:0000256" key="4">
    <source>
        <dbReference type="ARBA" id="ARBA00023002"/>
    </source>
</evidence>
<dbReference type="AlphaFoldDB" id="A0A6S7KRD2"/>
<comment type="caution">
    <text evidence="8">The sequence shown here is derived from an EMBL/GenBank/DDBJ whole genome shotgun (WGS) entry which is preliminary data.</text>
</comment>
<keyword evidence="6" id="KW-0503">Monooxygenase</keyword>
<reference evidence="8" key="1">
    <citation type="submission" date="2020-04" db="EMBL/GenBank/DDBJ databases">
        <authorList>
            <person name="Alioto T."/>
            <person name="Alioto T."/>
            <person name="Gomez Garrido J."/>
        </authorList>
    </citation>
    <scope>NUCLEOTIDE SEQUENCE</scope>
    <source>
        <strain evidence="8">A484AB</strain>
    </source>
</reference>
<dbReference type="PRINTS" id="PR00385">
    <property type="entry name" value="P450"/>
</dbReference>
<dbReference type="Proteomes" id="UP001152795">
    <property type="component" value="Unassembled WGS sequence"/>
</dbReference>
<dbReference type="PRINTS" id="PR00463">
    <property type="entry name" value="EP450I"/>
</dbReference>
<accession>A0A6S7KRD2</accession>
<dbReference type="InterPro" id="IPR002401">
    <property type="entry name" value="Cyt_P450_E_grp-I"/>
</dbReference>
<feature type="binding site" description="axial binding residue" evidence="7">
    <location>
        <position position="455"/>
    </location>
    <ligand>
        <name>heme</name>
        <dbReference type="ChEBI" id="CHEBI:30413"/>
    </ligand>
    <ligandPart>
        <name>Fe</name>
        <dbReference type="ChEBI" id="CHEBI:18248"/>
    </ligandPart>
</feature>
<comment type="similarity">
    <text evidence="1">Belongs to the cytochrome P450 family.</text>
</comment>
<dbReference type="GO" id="GO:0005506">
    <property type="term" value="F:iron ion binding"/>
    <property type="evidence" value="ECO:0007669"/>
    <property type="project" value="InterPro"/>
</dbReference>
<dbReference type="Pfam" id="PF00067">
    <property type="entry name" value="p450"/>
    <property type="match status" value="1"/>
</dbReference>
<dbReference type="GO" id="GO:0004508">
    <property type="term" value="F:steroid 17-alpha-monooxygenase activity"/>
    <property type="evidence" value="ECO:0007669"/>
    <property type="project" value="TreeGrafter"/>
</dbReference>
<organism evidence="8 9">
    <name type="scientific">Paramuricea clavata</name>
    <name type="common">Red gorgonian</name>
    <name type="synonym">Violescent sea-whip</name>
    <dbReference type="NCBI Taxonomy" id="317549"/>
    <lineage>
        <taxon>Eukaryota</taxon>
        <taxon>Metazoa</taxon>
        <taxon>Cnidaria</taxon>
        <taxon>Anthozoa</taxon>
        <taxon>Octocorallia</taxon>
        <taxon>Malacalcyonacea</taxon>
        <taxon>Plexauridae</taxon>
        <taxon>Paramuricea</taxon>
    </lineage>
</organism>
<evidence type="ECO:0000256" key="7">
    <source>
        <dbReference type="PIRSR" id="PIRSR602401-1"/>
    </source>
</evidence>
<dbReference type="PANTHER" id="PTHR24289:SF1">
    <property type="entry name" value="STEROID 17-ALPHA-HYDROXYLASE_17,20 LYASE"/>
    <property type="match status" value="1"/>
</dbReference>
<evidence type="ECO:0000256" key="2">
    <source>
        <dbReference type="ARBA" id="ARBA00022617"/>
    </source>
</evidence>
<dbReference type="GO" id="GO:0042448">
    <property type="term" value="P:progesterone metabolic process"/>
    <property type="evidence" value="ECO:0007669"/>
    <property type="project" value="TreeGrafter"/>
</dbReference>
<dbReference type="EMBL" id="CACRXK020012248">
    <property type="protein sequence ID" value="CAB4022978.1"/>
    <property type="molecule type" value="Genomic_DNA"/>
</dbReference>
<protein>
    <submittedName>
        <fullName evidence="8">Steroid 17-alpha-hydroxylase 17,20 lyase-like</fullName>
    </submittedName>
</protein>
<evidence type="ECO:0000256" key="5">
    <source>
        <dbReference type="ARBA" id="ARBA00023004"/>
    </source>
</evidence>
<evidence type="ECO:0000256" key="1">
    <source>
        <dbReference type="ARBA" id="ARBA00010617"/>
    </source>
</evidence>
<dbReference type="GO" id="GO:0020037">
    <property type="term" value="F:heme binding"/>
    <property type="evidence" value="ECO:0007669"/>
    <property type="project" value="InterPro"/>
</dbReference>
<comment type="cofactor">
    <cofactor evidence="7">
        <name>heme</name>
        <dbReference type="ChEBI" id="CHEBI:30413"/>
    </cofactor>
</comment>
<evidence type="ECO:0000256" key="3">
    <source>
        <dbReference type="ARBA" id="ARBA00022723"/>
    </source>
</evidence>
<dbReference type="Gene3D" id="1.10.630.10">
    <property type="entry name" value="Cytochrome P450"/>
    <property type="match status" value="1"/>
</dbReference>
<keyword evidence="3 7" id="KW-0479">Metal-binding</keyword>
<dbReference type="OrthoDB" id="1055148at2759"/>